<proteinExistence type="predicted"/>
<sequence length="81" mass="8371">MALFVVITGVFGMAVGDMLFLRLAIREGMAKGAGFGAASHGAGTARSYELGQQEGVVASLVMMLSGVVVVLAAPVVRWLLF</sequence>
<comment type="subcellular location">
    <subcellularLocation>
        <location evidence="1">Membrane</location>
        <topology evidence="1">Multi-pass membrane protein</topology>
    </subcellularLocation>
</comment>
<evidence type="ECO:0000256" key="2">
    <source>
        <dbReference type="ARBA" id="ARBA00022692"/>
    </source>
</evidence>
<dbReference type="Proteomes" id="UP000255192">
    <property type="component" value="Unassembled WGS sequence"/>
</dbReference>
<dbReference type="AlphaFoldDB" id="A0A377ZPM0"/>
<gene>
    <name evidence="6" type="primary">yohK_1</name>
    <name evidence="6" type="ORF">NCTC204_01444</name>
</gene>
<dbReference type="EMBL" id="UGMD01000002">
    <property type="protein sequence ID" value="STU79955.1"/>
    <property type="molecule type" value="Genomic_DNA"/>
</dbReference>
<evidence type="ECO:0000313" key="6">
    <source>
        <dbReference type="EMBL" id="STU79955.1"/>
    </source>
</evidence>
<evidence type="ECO:0000256" key="3">
    <source>
        <dbReference type="ARBA" id="ARBA00022989"/>
    </source>
</evidence>
<feature type="transmembrane region" description="Helical" evidence="5">
    <location>
        <begin position="56"/>
        <end position="80"/>
    </location>
</feature>
<evidence type="ECO:0000313" key="7">
    <source>
        <dbReference type="Proteomes" id="UP000255192"/>
    </source>
</evidence>
<dbReference type="PANTHER" id="PTHR30249:SF16">
    <property type="entry name" value="INNER MEMBRANE PROTEIN"/>
    <property type="match status" value="1"/>
</dbReference>
<dbReference type="GO" id="GO:0016020">
    <property type="term" value="C:membrane"/>
    <property type="evidence" value="ECO:0007669"/>
    <property type="project" value="UniProtKB-SubCell"/>
</dbReference>
<accession>A0A377ZPM0</accession>
<reference evidence="6 7" key="1">
    <citation type="submission" date="2018-06" db="EMBL/GenBank/DDBJ databases">
        <authorList>
            <consortium name="Pathogen Informatics"/>
            <person name="Doyle S."/>
        </authorList>
    </citation>
    <scope>NUCLEOTIDE SEQUENCE [LARGE SCALE GENOMIC DNA]</scope>
    <source>
        <strain evidence="6 7">NCTC204</strain>
    </source>
</reference>
<evidence type="ECO:0000256" key="4">
    <source>
        <dbReference type="ARBA" id="ARBA00023136"/>
    </source>
</evidence>
<protein>
    <submittedName>
        <fullName evidence="6">CidA-associated membrane protein CidB</fullName>
    </submittedName>
</protein>
<dbReference type="InterPro" id="IPR007300">
    <property type="entry name" value="CidB/LrgB"/>
</dbReference>
<evidence type="ECO:0000256" key="5">
    <source>
        <dbReference type="SAM" id="Phobius"/>
    </source>
</evidence>
<evidence type="ECO:0000256" key="1">
    <source>
        <dbReference type="ARBA" id="ARBA00004141"/>
    </source>
</evidence>
<dbReference type="PANTHER" id="PTHR30249">
    <property type="entry name" value="PUTATIVE SEROTONIN TRANSPORTER"/>
    <property type="match status" value="1"/>
</dbReference>
<dbReference type="Pfam" id="PF04172">
    <property type="entry name" value="LrgB"/>
    <property type="match status" value="1"/>
</dbReference>
<name>A0A377ZPM0_KLEPN</name>
<keyword evidence="3 5" id="KW-1133">Transmembrane helix</keyword>
<keyword evidence="4 5" id="KW-0472">Membrane</keyword>
<keyword evidence="2 5" id="KW-0812">Transmembrane</keyword>
<organism evidence="6 7">
    <name type="scientific">Klebsiella pneumoniae</name>
    <dbReference type="NCBI Taxonomy" id="573"/>
    <lineage>
        <taxon>Bacteria</taxon>
        <taxon>Pseudomonadati</taxon>
        <taxon>Pseudomonadota</taxon>
        <taxon>Gammaproteobacteria</taxon>
        <taxon>Enterobacterales</taxon>
        <taxon>Enterobacteriaceae</taxon>
        <taxon>Klebsiella/Raoultella group</taxon>
        <taxon>Klebsiella</taxon>
        <taxon>Klebsiella pneumoniae complex</taxon>
    </lineage>
</organism>
<feature type="transmembrane region" description="Helical" evidence="5">
    <location>
        <begin position="6"/>
        <end position="25"/>
    </location>
</feature>